<evidence type="ECO:0000313" key="15">
    <source>
        <dbReference type="EMBL" id="GFG28350.1"/>
    </source>
</evidence>
<feature type="transmembrane region" description="Helical" evidence="13">
    <location>
        <begin position="116"/>
        <end position="136"/>
    </location>
</feature>
<feature type="compositionally biased region" description="Polar residues" evidence="12">
    <location>
        <begin position="423"/>
        <end position="445"/>
    </location>
</feature>
<keyword evidence="8 11" id="KW-0675">Receptor</keyword>
<evidence type="ECO:0000256" key="13">
    <source>
        <dbReference type="SAM" id="Phobius"/>
    </source>
</evidence>
<dbReference type="InParanoid" id="A0A6L2PAH7"/>
<evidence type="ECO:0000256" key="10">
    <source>
        <dbReference type="ARBA" id="ARBA00023224"/>
    </source>
</evidence>
<keyword evidence="6 11" id="KW-0297">G-protein coupled receptor</keyword>
<dbReference type="GO" id="GO:0004930">
    <property type="term" value="F:G protein-coupled receptor activity"/>
    <property type="evidence" value="ECO:0007669"/>
    <property type="project" value="UniProtKB-KW"/>
</dbReference>
<comment type="caution">
    <text evidence="15">The sequence shown here is derived from an EMBL/GenBank/DDBJ whole genome shotgun (WGS) entry which is preliminary data.</text>
</comment>
<keyword evidence="5 13" id="KW-1133">Transmembrane helix</keyword>
<keyword evidence="3" id="KW-1003">Cell membrane</keyword>
<dbReference type="OrthoDB" id="10011551at2759"/>
<dbReference type="AlphaFoldDB" id="A0A6L2PAH7"/>
<evidence type="ECO:0000256" key="9">
    <source>
        <dbReference type="ARBA" id="ARBA00023180"/>
    </source>
</evidence>
<feature type="compositionally biased region" description="Low complexity" evidence="12">
    <location>
        <begin position="408"/>
        <end position="422"/>
    </location>
</feature>
<dbReference type="SUPFAM" id="SSF81321">
    <property type="entry name" value="Family A G protein-coupled receptor-like"/>
    <property type="match status" value="1"/>
</dbReference>
<comment type="similarity">
    <text evidence="2 11">Belongs to the G-protein coupled receptor 1 family.</text>
</comment>
<dbReference type="Gene3D" id="1.20.1070.10">
    <property type="entry name" value="Rhodopsin 7-helix transmembrane proteins"/>
    <property type="match status" value="1"/>
</dbReference>
<evidence type="ECO:0000256" key="5">
    <source>
        <dbReference type="ARBA" id="ARBA00022989"/>
    </source>
</evidence>
<feature type="compositionally biased region" description="Polar residues" evidence="12">
    <location>
        <begin position="294"/>
        <end position="304"/>
    </location>
</feature>
<keyword evidence="16" id="KW-1185">Reference proteome</keyword>
<dbReference type="EMBL" id="BLKM01006607">
    <property type="protein sequence ID" value="GFG28350.1"/>
    <property type="molecule type" value="Genomic_DNA"/>
</dbReference>
<feature type="transmembrane region" description="Helical" evidence="13">
    <location>
        <begin position="233"/>
        <end position="257"/>
    </location>
</feature>
<evidence type="ECO:0000256" key="11">
    <source>
        <dbReference type="RuleBase" id="RU000688"/>
    </source>
</evidence>
<dbReference type="PANTHER" id="PTHR24246">
    <property type="entry name" value="OLFACTORY RECEPTOR AND ADENOSINE RECEPTOR"/>
    <property type="match status" value="1"/>
</dbReference>
<feature type="transmembrane region" description="Helical" evidence="13">
    <location>
        <begin position="315"/>
        <end position="336"/>
    </location>
</feature>
<dbReference type="InterPro" id="IPR000276">
    <property type="entry name" value="GPCR_Rhodpsn"/>
</dbReference>
<dbReference type="PRINTS" id="PR00237">
    <property type="entry name" value="GPCRRHODOPSN"/>
</dbReference>
<dbReference type="GO" id="GO:0005886">
    <property type="term" value="C:plasma membrane"/>
    <property type="evidence" value="ECO:0007669"/>
    <property type="project" value="UniProtKB-SubCell"/>
</dbReference>
<sequence length="460" mass="51506">MAVSVPCTSLDYDCENLSAASTFTSPDKLSMYYSSIDLLNWSTSTSLTDEITENAITTEDRSVNYTGVSGAAAQFQLYDYIIPSVGVIILLLNLAVVISSGLILKRGAQPRTTYLFLGNVAMADLITSVAVLFGQLYPREHRNDAMCILQIGMIVSSTLASIWSVLLIGIDRFFYIVHALKYQLWLSPRRARWLIFGTWILGLIIGFMPAMGWKGWTNGGKYCWFIRLAPHGLVLLTGTVGFLPIIIITVLYMIILYKALQNVVQLQKSDREASVHHVPKDDNDPNNIRIFRGGQSSRQNNVHNKNQHSPKKSRAIIVVVLTTGSFILTWVPYFVASTMYVFCEKRATDENMCKPLRLAIASPLAILGFINSLLNPLIYAWWHKGFRKFVFTRILGTKRLQNQANIRSRITRTTPSTSVSSTKATRSSTIQSDHSRPASFNTSSRMIEGPYIGENEDTHL</sequence>
<keyword evidence="9" id="KW-0325">Glycoprotein</keyword>
<evidence type="ECO:0000256" key="7">
    <source>
        <dbReference type="ARBA" id="ARBA00023136"/>
    </source>
</evidence>
<dbReference type="GO" id="GO:0001973">
    <property type="term" value="P:G protein-coupled adenosine receptor signaling pathway"/>
    <property type="evidence" value="ECO:0007669"/>
    <property type="project" value="TreeGrafter"/>
</dbReference>
<dbReference type="PANTHER" id="PTHR24246:SF27">
    <property type="entry name" value="ADENOSINE RECEPTOR, ISOFORM A"/>
    <property type="match status" value="1"/>
</dbReference>
<evidence type="ECO:0000256" key="1">
    <source>
        <dbReference type="ARBA" id="ARBA00004651"/>
    </source>
</evidence>
<dbReference type="PROSITE" id="PS50262">
    <property type="entry name" value="G_PROTEIN_RECEP_F1_2"/>
    <property type="match status" value="1"/>
</dbReference>
<dbReference type="PROSITE" id="PS00237">
    <property type="entry name" value="G_PROTEIN_RECEP_F1_1"/>
    <property type="match status" value="1"/>
</dbReference>
<evidence type="ECO:0000256" key="8">
    <source>
        <dbReference type="ARBA" id="ARBA00023170"/>
    </source>
</evidence>
<proteinExistence type="inferred from homology"/>
<dbReference type="InterPro" id="IPR017452">
    <property type="entry name" value="GPCR_Rhodpsn_7TM"/>
</dbReference>
<feature type="domain" description="G-protein coupled receptors family 1 profile" evidence="14">
    <location>
        <begin position="92"/>
        <end position="379"/>
    </location>
</feature>
<evidence type="ECO:0000256" key="12">
    <source>
        <dbReference type="SAM" id="MobiDB-lite"/>
    </source>
</evidence>
<evidence type="ECO:0000256" key="6">
    <source>
        <dbReference type="ARBA" id="ARBA00023040"/>
    </source>
</evidence>
<evidence type="ECO:0000256" key="3">
    <source>
        <dbReference type="ARBA" id="ARBA00022475"/>
    </source>
</evidence>
<accession>A0A6L2PAH7</accession>
<keyword evidence="7 13" id="KW-0472">Membrane</keyword>
<feature type="region of interest" description="Disordered" evidence="12">
    <location>
        <begin position="274"/>
        <end position="309"/>
    </location>
</feature>
<feature type="transmembrane region" description="Helical" evidence="13">
    <location>
        <begin position="356"/>
        <end position="382"/>
    </location>
</feature>
<feature type="compositionally biased region" description="Basic and acidic residues" evidence="12">
    <location>
        <begin position="274"/>
        <end position="283"/>
    </location>
</feature>
<dbReference type="GO" id="GO:0007189">
    <property type="term" value="P:adenylate cyclase-activating G protein-coupled receptor signaling pathway"/>
    <property type="evidence" value="ECO:0007669"/>
    <property type="project" value="TreeGrafter"/>
</dbReference>
<comment type="subcellular location">
    <subcellularLocation>
        <location evidence="1">Cell membrane</location>
        <topology evidence="1">Multi-pass membrane protein</topology>
    </subcellularLocation>
</comment>
<name>A0A6L2PAH7_COPFO</name>
<keyword evidence="10 11" id="KW-0807">Transducer</keyword>
<keyword evidence="4 11" id="KW-0812">Transmembrane</keyword>
<gene>
    <name evidence="15" type="ORF">Cfor_09095</name>
</gene>
<dbReference type="Proteomes" id="UP000502823">
    <property type="component" value="Unassembled WGS sequence"/>
</dbReference>
<evidence type="ECO:0000256" key="4">
    <source>
        <dbReference type="ARBA" id="ARBA00022692"/>
    </source>
</evidence>
<evidence type="ECO:0000256" key="2">
    <source>
        <dbReference type="ARBA" id="ARBA00010663"/>
    </source>
</evidence>
<feature type="transmembrane region" description="Helical" evidence="13">
    <location>
        <begin position="148"/>
        <end position="170"/>
    </location>
</feature>
<feature type="transmembrane region" description="Helical" evidence="13">
    <location>
        <begin position="191"/>
        <end position="213"/>
    </location>
</feature>
<organism evidence="15 16">
    <name type="scientific">Coptotermes formosanus</name>
    <name type="common">Formosan subterranean termite</name>
    <dbReference type="NCBI Taxonomy" id="36987"/>
    <lineage>
        <taxon>Eukaryota</taxon>
        <taxon>Metazoa</taxon>
        <taxon>Ecdysozoa</taxon>
        <taxon>Arthropoda</taxon>
        <taxon>Hexapoda</taxon>
        <taxon>Insecta</taxon>
        <taxon>Pterygota</taxon>
        <taxon>Neoptera</taxon>
        <taxon>Polyneoptera</taxon>
        <taxon>Dictyoptera</taxon>
        <taxon>Blattodea</taxon>
        <taxon>Blattoidea</taxon>
        <taxon>Termitoidae</taxon>
        <taxon>Rhinotermitidae</taxon>
        <taxon>Coptotermes</taxon>
    </lineage>
</organism>
<feature type="transmembrane region" description="Helical" evidence="13">
    <location>
        <begin position="80"/>
        <end position="104"/>
    </location>
</feature>
<dbReference type="CDD" id="cd00637">
    <property type="entry name" value="7tm_classA_rhodopsin-like"/>
    <property type="match status" value="1"/>
</dbReference>
<reference evidence="16" key="1">
    <citation type="submission" date="2020-01" db="EMBL/GenBank/DDBJ databases">
        <title>Draft genome sequence of the Termite Coptotermes fromosanus.</title>
        <authorList>
            <person name="Itakura S."/>
            <person name="Yosikawa Y."/>
            <person name="Umezawa K."/>
        </authorList>
    </citation>
    <scope>NUCLEOTIDE SEQUENCE [LARGE SCALE GENOMIC DNA]</scope>
</reference>
<feature type="region of interest" description="Disordered" evidence="12">
    <location>
        <begin position="408"/>
        <end position="460"/>
    </location>
</feature>
<evidence type="ECO:0000313" key="16">
    <source>
        <dbReference type="Proteomes" id="UP000502823"/>
    </source>
</evidence>
<dbReference type="Pfam" id="PF00001">
    <property type="entry name" value="7tm_1"/>
    <property type="match status" value="1"/>
</dbReference>
<evidence type="ECO:0000259" key="14">
    <source>
        <dbReference type="PROSITE" id="PS50262"/>
    </source>
</evidence>
<protein>
    <recommendedName>
        <fullName evidence="14">G-protein coupled receptors family 1 profile domain-containing protein</fullName>
    </recommendedName>
</protein>